<evidence type="ECO:0000313" key="2">
    <source>
        <dbReference type="EMBL" id="MEC1177869.1"/>
    </source>
</evidence>
<sequence>MDTPALNLIVEDQGIKITLKNSFYDGTMAYISYELESDRDLGDEPRLSDPEHIPGSSPDIDKSFLVGNGVIQKIEDYRYEGTLYMKWHIENYVEVMSELLEPPESGILPIENQEFIVNIATIHPDPSLNQKAIDGNWRFTFEAIAENNYQQVINLQTKNEDIDVNLQKIIYTPASINIYYNYTISDQLNKQWDWYNADIKVEDNLGNEYKQGYHAGGGYPFKAYRREKPNWYMLNRGFTILERLHPQATTLTITPFIRLSDADEHDALGRPKARYMNSTTPLEIVELDPIVVEVERPTKE</sequence>
<feature type="domain" description="DUF5643" evidence="1">
    <location>
        <begin position="153"/>
        <end position="272"/>
    </location>
</feature>
<gene>
    <name evidence="2" type="ORF">P9B03_05180</name>
</gene>
<organism evidence="2 3">
    <name type="scientific">Metasolibacillus meyeri</name>
    <dbReference type="NCBI Taxonomy" id="1071052"/>
    <lineage>
        <taxon>Bacteria</taxon>
        <taxon>Bacillati</taxon>
        <taxon>Bacillota</taxon>
        <taxon>Bacilli</taxon>
        <taxon>Bacillales</taxon>
        <taxon>Caryophanaceae</taxon>
        <taxon>Metasolibacillus</taxon>
    </lineage>
</organism>
<dbReference type="InterPro" id="IPR040680">
    <property type="entry name" value="DUF5643"/>
</dbReference>
<protein>
    <submittedName>
        <fullName evidence="2">DUF4179 domain-containing protein</fullName>
    </submittedName>
</protein>
<evidence type="ECO:0000313" key="3">
    <source>
        <dbReference type="Proteomes" id="UP001344888"/>
    </source>
</evidence>
<evidence type="ECO:0000259" key="1">
    <source>
        <dbReference type="Pfam" id="PF18705"/>
    </source>
</evidence>
<dbReference type="AlphaFoldDB" id="A0AAW9NQ59"/>
<dbReference type="RefSeq" id="WP_326122353.1">
    <property type="nucleotide sequence ID" value="NZ_JARSFG010000007.1"/>
</dbReference>
<dbReference type="Proteomes" id="UP001344888">
    <property type="component" value="Unassembled WGS sequence"/>
</dbReference>
<reference evidence="2 3" key="1">
    <citation type="submission" date="2023-03" db="EMBL/GenBank/DDBJ databases">
        <title>Bacillus Genome Sequencing.</title>
        <authorList>
            <person name="Dunlap C."/>
        </authorList>
    </citation>
    <scope>NUCLEOTIDE SEQUENCE [LARGE SCALE GENOMIC DNA]</scope>
    <source>
        <strain evidence="2 3">B-59205</strain>
    </source>
</reference>
<dbReference type="Pfam" id="PF18705">
    <property type="entry name" value="DUF5643"/>
    <property type="match status" value="1"/>
</dbReference>
<keyword evidence="3" id="KW-1185">Reference proteome</keyword>
<accession>A0AAW9NQ59</accession>
<comment type="caution">
    <text evidence="2">The sequence shown here is derived from an EMBL/GenBank/DDBJ whole genome shotgun (WGS) entry which is preliminary data.</text>
</comment>
<name>A0AAW9NQ59_9BACL</name>
<dbReference type="EMBL" id="JARSFG010000007">
    <property type="protein sequence ID" value="MEC1177869.1"/>
    <property type="molecule type" value="Genomic_DNA"/>
</dbReference>
<dbReference type="Gene3D" id="2.60.40.1630">
    <property type="entry name" value="bacillus anthracis domain"/>
    <property type="match status" value="1"/>
</dbReference>
<proteinExistence type="predicted"/>
<dbReference type="Gene3D" id="2.60.40.1640">
    <property type="entry name" value="Conserved domain protein"/>
    <property type="match status" value="1"/>
</dbReference>